<sequence>MSGLFYLQDGRSYVGNDVLWWAEKGQGGYTTDMRKARLFTKDEAQQYHNARETDIPWPKEYIDAKTRPAVDMQYIKRDEALQGTGITIIKPTMPPRYVNRCGGCGCFLSDVQVVDSCGCPKCGADNRP</sequence>
<dbReference type="RefSeq" id="WP_179742914.1">
    <property type="nucleotide sequence ID" value="NZ_JACCAS010000001.1"/>
</dbReference>
<gene>
    <name evidence="1" type="ORF">GGD40_000909</name>
</gene>
<evidence type="ECO:0000313" key="2">
    <source>
        <dbReference type="Proteomes" id="UP000540929"/>
    </source>
</evidence>
<comment type="caution">
    <text evidence="1">The sequence shown here is derived from an EMBL/GenBank/DDBJ whole genome shotgun (WGS) entry which is preliminary data.</text>
</comment>
<organism evidence="1 2">
    <name type="scientific">Paraburkholderia bryophila</name>
    <dbReference type="NCBI Taxonomy" id="420952"/>
    <lineage>
        <taxon>Bacteria</taxon>
        <taxon>Pseudomonadati</taxon>
        <taxon>Pseudomonadota</taxon>
        <taxon>Betaproteobacteria</taxon>
        <taxon>Burkholderiales</taxon>
        <taxon>Burkholderiaceae</taxon>
        <taxon>Paraburkholderia</taxon>
    </lineage>
</organism>
<dbReference type="AlphaFoldDB" id="A0A7Y9WIB9"/>
<proteinExistence type="predicted"/>
<keyword evidence="2" id="KW-1185">Reference proteome</keyword>
<evidence type="ECO:0000313" key="1">
    <source>
        <dbReference type="EMBL" id="NYH21430.1"/>
    </source>
</evidence>
<accession>A0A7Y9WIB9</accession>
<protein>
    <submittedName>
        <fullName evidence="1">Uncharacterized protein</fullName>
    </submittedName>
</protein>
<dbReference type="Proteomes" id="UP000540929">
    <property type="component" value="Unassembled WGS sequence"/>
</dbReference>
<name>A0A7Y9WIB9_9BURK</name>
<dbReference type="EMBL" id="JACCAS010000001">
    <property type="protein sequence ID" value="NYH21430.1"/>
    <property type="molecule type" value="Genomic_DNA"/>
</dbReference>
<reference evidence="1 2" key="1">
    <citation type="submission" date="2020-07" db="EMBL/GenBank/DDBJ databases">
        <title>Exploring microbial biodiversity for novel pathways involved in the catabolism of aromatic compounds derived from lignin.</title>
        <authorList>
            <person name="Elkins J."/>
        </authorList>
    </citation>
    <scope>NUCLEOTIDE SEQUENCE [LARGE SCALE GENOMIC DNA]</scope>
    <source>
        <strain evidence="1 2">H2C3C</strain>
    </source>
</reference>